<feature type="transmembrane region" description="Helical" evidence="2">
    <location>
        <begin position="364"/>
        <end position="384"/>
    </location>
</feature>
<feature type="transmembrane region" description="Helical" evidence="2">
    <location>
        <begin position="235"/>
        <end position="254"/>
    </location>
</feature>
<dbReference type="InterPro" id="IPR011701">
    <property type="entry name" value="MFS"/>
</dbReference>
<gene>
    <name evidence="3" type="ORF">ATC70_013469</name>
</gene>
<keyword evidence="2" id="KW-1133">Transmembrane helix</keyword>
<feature type="transmembrane region" description="Helical" evidence="2">
    <location>
        <begin position="390"/>
        <end position="418"/>
    </location>
</feature>
<protein>
    <recommendedName>
        <fullName evidence="5">Major facilitator superfamily (MFS) profile domain-containing protein</fullName>
    </recommendedName>
</protein>
<feature type="transmembrane region" description="Helical" evidence="2">
    <location>
        <begin position="138"/>
        <end position="156"/>
    </location>
</feature>
<feature type="transmembrane region" description="Helical" evidence="2">
    <location>
        <begin position="168"/>
        <end position="190"/>
    </location>
</feature>
<keyword evidence="4" id="KW-1185">Reference proteome</keyword>
<name>A0AAN7D1V3_9FUNG</name>
<reference evidence="3 4" key="1">
    <citation type="submission" date="2022-11" db="EMBL/GenBank/DDBJ databases">
        <title>Mucor velutinosus strain NIH1002 WGS.</title>
        <authorList>
            <person name="Subramanian P."/>
            <person name="Mullikin J.C."/>
            <person name="Segre J.A."/>
            <person name="Zelazny A.M."/>
        </authorList>
    </citation>
    <scope>NUCLEOTIDE SEQUENCE [LARGE SCALE GENOMIC DNA]</scope>
    <source>
        <strain evidence="3 4">NIH1002</strain>
    </source>
</reference>
<evidence type="ECO:0000313" key="3">
    <source>
        <dbReference type="EMBL" id="KAK4508846.1"/>
    </source>
</evidence>
<organism evidence="3 4">
    <name type="scientific">Mucor velutinosus</name>
    <dbReference type="NCBI Taxonomy" id="708070"/>
    <lineage>
        <taxon>Eukaryota</taxon>
        <taxon>Fungi</taxon>
        <taxon>Fungi incertae sedis</taxon>
        <taxon>Mucoromycota</taxon>
        <taxon>Mucoromycotina</taxon>
        <taxon>Mucoromycetes</taxon>
        <taxon>Mucorales</taxon>
        <taxon>Mucorineae</taxon>
        <taxon>Mucoraceae</taxon>
        <taxon>Mucor</taxon>
    </lineage>
</organism>
<evidence type="ECO:0008006" key="5">
    <source>
        <dbReference type="Google" id="ProtNLM"/>
    </source>
</evidence>
<dbReference type="EMBL" id="JASEJX010000043">
    <property type="protein sequence ID" value="KAK4508846.1"/>
    <property type="molecule type" value="Genomic_DNA"/>
</dbReference>
<dbReference type="PANTHER" id="PTHR23524">
    <property type="entry name" value="TRANSPORTER, PUTATIVE (AFU_ORTHOLOGUE AFUA_8G04850)-RELATED"/>
    <property type="match status" value="1"/>
</dbReference>
<dbReference type="GO" id="GO:0016020">
    <property type="term" value="C:membrane"/>
    <property type="evidence" value="ECO:0007669"/>
    <property type="project" value="UniProtKB-SubCell"/>
</dbReference>
<dbReference type="GeneID" id="89957155"/>
<sequence length="504" mass="54987">MTPETHLQQLHQQHQQHQSYQYDLNEAKTEISQTSVVTVDNSLNLADEKPPRKFMWWIPLQSHVHPLQFFAFIVAVFVSLSLIVYIAGTQNQIIMGVLGITTDTGDITGSLSLYSEIMSLIGVVIWSMASDRIGRRGVMAMSIFLMGMCIVAYPHVHNVYPDMLLIKLVFSIGSAGSTSMMVAMMMEVAYGKGGLVSGCIGIASGLGATFAALCLFMVPAYLSIRYPGNNTGLKYSHSAIGGSSMALAIILFFCMPKDACTRPPVNHIKGWVLKLYKGLQAVKEPRIALGYASSFFARADEIIITNFLSLWVAQYYVESGKCVAGKTCLYAMASSSSLSGYSQLVALCATPFFSLASEYIPKEWAVFIAGVVGACGCIPFSFSIDPTSKLSLGFVILIACGQYGMIISGMAMVAGNYIKREEHAAISATYSFIGALGIIIVSKVGGVLFDDWMKGAPFLLLGIGHCLIMLLSAIVYVHRFIIERKEKKQQQLFNKENNPTYIPN</sequence>
<dbReference type="SUPFAM" id="SSF103473">
    <property type="entry name" value="MFS general substrate transporter"/>
    <property type="match status" value="1"/>
</dbReference>
<keyword evidence="2" id="KW-0472">Membrane</keyword>
<dbReference type="AlphaFoldDB" id="A0AAN7D1V3"/>
<dbReference type="RefSeq" id="XP_064675512.1">
    <property type="nucleotide sequence ID" value="XM_064832633.1"/>
</dbReference>
<proteinExistence type="predicted"/>
<feature type="transmembrane region" description="Helical" evidence="2">
    <location>
        <begin position="455"/>
        <end position="477"/>
    </location>
</feature>
<feature type="transmembrane region" description="Helical" evidence="2">
    <location>
        <begin position="107"/>
        <end position="126"/>
    </location>
</feature>
<comment type="subcellular location">
    <subcellularLocation>
        <location evidence="1">Membrane</location>
        <topology evidence="1">Multi-pass membrane protein</topology>
    </subcellularLocation>
</comment>
<feature type="transmembrane region" description="Helical" evidence="2">
    <location>
        <begin position="69"/>
        <end position="87"/>
    </location>
</feature>
<comment type="caution">
    <text evidence="3">The sequence shown here is derived from an EMBL/GenBank/DDBJ whole genome shotgun (WGS) entry which is preliminary data.</text>
</comment>
<evidence type="ECO:0000256" key="2">
    <source>
        <dbReference type="SAM" id="Phobius"/>
    </source>
</evidence>
<dbReference type="InterPro" id="IPR036259">
    <property type="entry name" value="MFS_trans_sf"/>
</dbReference>
<feature type="transmembrane region" description="Helical" evidence="2">
    <location>
        <begin position="202"/>
        <end position="223"/>
    </location>
</feature>
<dbReference type="GO" id="GO:0022857">
    <property type="term" value="F:transmembrane transporter activity"/>
    <property type="evidence" value="ECO:0007669"/>
    <property type="project" value="InterPro"/>
</dbReference>
<dbReference type="PANTHER" id="PTHR23524:SF1">
    <property type="entry name" value="MRH DOMAIN-CONTAINING PROTEIN-RELATED"/>
    <property type="match status" value="1"/>
</dbReference>
<dbReference type="CDD" id="cd06174">
    <property type="entry name" value="MFS"/>
    <property type="match status" value="1"/>
</dbReference>
<evidence type="ECO:0000313" key="4">
    <source>
        <dbReference type="Proteomes" id="UP001304243"/>
    </source>
</evidence>
<evidence type="ECO:0000256" key="1">
    <source>
        <dbReference type="ARBA" id="ARBA00004141"/>
    </source>
</evidence>
<accession>A0AAN7D1V3</accession>
<keyword evidence="2" id="KW-0812">Transmembrane</keyword>
<feature type="transmembrane region" description="Helical" evidence="2">
    <location>
        <begin position="430"/>
        <end position="449"/>
    </location>
</feature>
<dbReference type="Gene3D" id="1.20.1250.20">
    <property type="entry name" value="MFS general substrate transporter like domains"/>
    <property type="match status" value="2"/>
</dbReference>
<dbReference type="Proteomes" id="UP001304243">
    <property type="component" value="Unassembled WGS sequence"/>
</dbReference>
<dbReference type="Pfam" id="PF07690">
    <property type="entry name" value="MFS_1"/>
    <property type="match status" value="1"/>
</dbReference>